<dbReference type="GO" id="GO:0020037">
    <property type="term" value="F:heme binding"/>
    <property type="evidence" value="ECO:0007669"/>
    <property type="project" value="InterPro"/>
</dbReference>
<comment type="caution">
    <text evidence="8">The sequence shown here is derived from an EMBL/GenBank/DDBJ whole genome shotgun (WGS) entry which is preliminary data.</text>
</comment>
<dbReference type="AlphaFoldDB" id="A0A4Y7TRI8"/>
<dbReference type="Pfam" id="PF00067">
    <property type="entry name" value="p450"/>
    <property type="match status" value="1"/>
</dbReference>
<dbReference type="InterPro" id="IPR036396">
    <property type="entry name" value="Cyt_P450_sf"/>
</dbReference>
<dbReference type="STRING" id="71717.A0A4Y7TRI8"/>
<proteinExistence type="inferred from homology"/>
<evidence type="ECO:0000313" key="9">
    <source>
        <dbReference type="Proteomes" id="UP000298030"/>
    </source>
</evidence>
<evidence type="ECO:0000256" key="4">
    <source>
        <dbReference type="ARBA" id="ARBA00023002"/>
    </source>
</evidence>
<reference evidence="8 9" key="1">
    <citation type="journal article" date="2019" name="Nat. Ecol. Evol.">
        <title>Megaphylogeny resolves global patterns of mushroom evolution.</title>
        <authorList>
            <person name="Varga T."/>
            <person name="Krizsan K."/>
            <person name="Foldi C."/>
            <person name="Dima B."/>
            <person name="Sanchez-Garcia M."/>
            <person name="Sanchez-Ramirez S."/>
            <person name="Szollosi G.J."/>
            <person name="Szarkandi J.G."/>
            <person name="Papp V."/>
            <person name="Albert L."/>
            <person name="Andreopoulos W."/>
            <person name="Angelini C."/>
            <person name="Antonin V."/>
            <person name="Barry K.W."/>
            <person name="Bougher N.L."/>
            <person name="Buchanan P."/>
            <person name="Buyck B."/>
            <person name="Bense V."/>
            <person name="Catcheside P."/>
            <person name="Chovatia M."/>
            <person name="Cooper J."/>
            <person name="Damon W."/>
            <person name="Desjardin D."/>
            <person name="Finy P."/>
            <person name="Geml J."/>
            <person name="Haridas S."/>
            <person name="Hughes K."/>
            <person name="Justo A."/>
            <person name="Karasinski D."/>
            <person name="Kautmanova I."/>
            <person name="Kiss B."/>
            <person name="Kocsube S."/>
            <person name="Kotiranta H."/>
            <person name="LaButti K.M."/>
            <person name="Lechner B.E."/>
            <person name="Liimatainen K."/>
            <person name="Lipzen A."/>
            <person name="Lukacs Z."/>
            <person name="Mihaltcheva S."/>
            <person name="Morgado L.N."/>
            <person name="Niskanen T."/>
            <person name="Noordeloos M.E."/>
            <person name="Ohm R.A."/>
            <person name="Ortiz-Santana B."/>
            <person name="Ovrebo C."/>
            <person name="Racz N."/>
            <person name="Riley R."/>
            <person name="Savchenko A."/>
            <person name="Shiryaev A."/>
            <person name="Soop K."/>
            <person name="Spirin V."/>
            <person name="Szebenyi C."/>
            <person name="Tomsovsky M."/>
            <person name="Tulloss R.E."/>
            <person name="Uehling J."/>
            <person name="Grigoriev I.V."/>
            <person name="Vagvolgyi C."/>
            <person name="Papp T."/>
            <person name="Martin F.M."/>
            <person name="Miettinen O."/>
            <person name="Hibbett D.S."/>
            <person name="Nagy L.G."/>
        </authorList>
    </citation>
    <scope>NUCLEOTIDE SEQUENCE [LARGE SCALE GENOMIC DNA]</scope>
    <source>
        <strain evidence="8 9">FP101781</strain>
    </source>
</reference>
<keyword evidence="3 6" id="KW-0479">Metal-binding</keyword>
<sequence length="444" mass="50836">MQKASTTIPAGAKFIKVPTLSRWIVVPTHPEGYQDIARAPEQWLSVHKAIEENLQAKYTTMTATAEARDNIQIPPIKGQLTRLLDELVPEVHDEIKATFDDEFPSGEEEWCSFVALPSIIKMVARISNRVLVGQSLCRNPEYITGCINYALEVFSMAYIISAFPEPIRPFVNRIISPIPRRIRSMTTFLQPLLDERRTKKGDKGDDYQPQAIFLNWLADTAEQREKDDREVVLRTMLVNFGSIHTTSMTFTHALFSVLSHPQYIAPLREEIELCIQEDGWTKPAIDRMRLLDSFLKESQRFDLMTILIGNRLAVEDCTISGTVIPKGTMVAANMVDAHFHPSMWGETADEFDPYRFIKLEEETGKVIKLPTSTLYTMTFGYGRHACPGRFFAGQEMKLLMAYFLHHYDLKLETKHGERPNNFWFGMGNVPNRSAKVLMRKRKEV</sequence>
<evidence type="ECO:0000256" key="1">
    <source>
        <dbReference type="ARBA" id="ARBA00001971"/>
    </source>
</evidence>
<keyword evidence="6 7" id="KW-0349">Heme</keyword>
<keyword evidence="7" id="KW-0503">Monooxygenase</keyword>
<keyword evidence="5 6" id="KW-0408">Iron</keyword>
<name>A0A4Y7TRI8_COPMI</name>
<protein>
    <submittedName>
        <fullName evidence="8">Cytochrome P450</fullName>
    </submittedName>
</protein>
<dbReference type="GO" id="GO:0004497">
    <property type="term" value="F:monooxygenase activity"/>
    <property type="evidence" value="ECO:0007669"/>
    <property type="project" value="UniProtKB-KW"/>
</dbReference>
<feature type="binding site" description="axial binding residue" evidence="6">
    <location>
        <position position="386"/>
    </location>
    <ligand>
        <name>heme</name>
        <dbReference type="ChEBI" id="CHEBI:30413"/>
    </ligand>
    <ligandPart>
        <name>Fe</name>
        <dbReference type="ChEBI" id="CHEBI:18248"/>
    </ligandPart>
</feature>
<evidence type="ECO:0000313" key="8">
    <source>
        <dbReference type="EMBL" id="TEB36797.1"/>
    </source>
</evidence>
<dbReference type="Proteomes" id="UP000298030">
    <property type="component" value="Unassembled WGS sequence"/>
</dbReference>
<dbReference type="Gene3D" id="1.10.630.10">
    <property type="entry name" value="Cytochrome P450"/>
    <property type="match status" value="1"/>
</dbReference>
<comment type="cofactor">
    <cofactor evidence="1 6">
        <name>heme</name>
        <dbReference type="ChEBI" id="CHEBI:30413"/>
    </cofactor>
</comment>
<dbReference type="InterPro" id="IPR017972">
    <property type="entry name" value="Cyt_P450_CS"/>
</dbReference>
<dbReference type="PRINTS" id="PR00463">
    <property type="entry name" value="EP450I"/>
</dbReference>
<gene>
    <name evidence="8" type="ORF">FA13DRAFT_1658456</name>
</gene>
<dbReference type="GO" id="GO:0016705">
    <property type="term" value="F:oxidoreductase activity, acting on paired donors, with incorporation or reduction of molecular oxygen"/>
    <property type="evidence" value="ECO:0007669"/>
    <property type="project" value="InterPro"/>
</dbReference>
<dbReference type="SUPFAM" id="SSF48264">
    <property type="entry name" value="Cytochrome P450"/>
    <property type="match status" value="1"/>
</dbReference>
<evidence type="ECO:0000256" key="3">
    <source>
        <dbReference type="ARBA" id="ARBA00022723"/>
    </source>
</evidence>
<dbReference type="InterPro" id="IPR001128">
    <property type="entry name" value="Cyt_P450"/>
</dbReference>
<dbReference type="EMBL" id="QPFP01000005">
    <property type="protein sequence ID" value="TEB36797.1"/>
    <property type="molecule type" value="Genomic_DNA"/>
</dbReference>
<evidence type="ECO:0000256" key="2">
    <source>
        <dbReference type="ARBA" id="ARBA00010617"/>
    </source>
</evidence>
<dbReference type="InterPro" id="IPR002401">
    <property type="entry name" value="Cyt_P450_E_grp-I"/>
</dbReference>
<dbReference type="PANTHER" id="PTHR46206">
    <property type="entry name" value="CYTOCHROME P450"/>
    <property type="match status" value="1"/>
</dbReference>
<dbReference type="GO" id="GO:0005506">
    <property type="term" value="F:iron ion binding"/>
    <property type="evidence" value="ECO:0007669"/>
    <property type="project" value="InterPro"/>
</dbReference>
<organism evidence="8 9">
    <name type="scientific">Coprinellus micaceus</name>
    <name type="common">Glistening ink-cap mushroom</name>
    <name type="synonym">Coprinus micaceus</name>
    <dbReference type="NCBI Taxonomy" id="71717"/>
    <lineage>
        <taxon>Eukaryota</taxon>
        <taxon>Fungi</taxon>
        <taxon>Dikarya</taxon>
        <taxon>Basidiomycota</taxon>
        <taxon>Agaricomycotina</taxon>
        <taxon>Agaricomycetes</taxon>
        <taxon>Agaricomycetidae</taxon>
        <taxon>Agaricales</taxon>
        <taxon>Agaricineae</taxon>
        <taxon>Psathyrellaceae</taxon>
        <taxon>Coprinellus</taxon>
    </lineage>
</organism>
<dbReference type="PROSITE" id="PS00086">
    <property type="entry name" value="CYTOCHROME_P450"/>
    <property type="match status" value="1"/>
</dbReference>
<evidence type="ECO:0000256" key="5">
    <source>
        <dbReference type="ARBA" id="ARBA00023004"/>
    </source>
</evidence>
<evidence type="ECO:0000256" key="7">
    <source>
        <dbReference type="RuleBase" id="RU000461"/>
    </source>
</evidence>
<dbReference type="OrthoDB" id="1844152at2759"/>
<comment type="similarity">
    <text evidence="2 7">Belongs to the cytochrome P450 family.</text>
</comment>
<keyword evidence="9" id="KW-1185">Reference proteome</keyword>
<accession>A0A4Y7TRI8</accession>
<evidence type="ECO:0000256" key="6">
    <source>
        <dbReference type="PIRSR" id="PIRSR602401-1"/>
    </source>
</evidence>
<dbReference type="CDD" id="cd11041">
    <property type="entry name" value="CYP503A1-like"/>
    <property type="match status" value="1"/>
</dbReference>
<keyword evidence="4 7" id="KW-0560">Oxidoreductase</keyword>